<protein>
    <recommendedName>
        <fullName evidence="9">ATP-dependent 6-phosphofructokinase</fullName>
        <shortName evidence="9">ATP-PFK</shortName>
        <shortName evidence="9">Phosphofructokinase</shortName>
        <ecNumber evidence="9">2.7.1.11</ecNumber>
    </recommendedName>
    <alternativeName>
        <fullName evidence="9">Phosphohexokinase</fullName>
    </alternativeName>
</protein>
<feature type="binding site" evidence="9">
    <location>
        <position position="104"/>
    </location>
    <ligand>
        <name>Mg(2+)</name>
        <dbReference type="ChEBI" id="CHEBI:18420"/>
        <note>catalytic</note>
    </ligand>
</feature>
<evidence type="ECO:0000256" key="9">
    <source>
        <dbReference type="HAMAP-Rule" id="MF_01976"/>
    </source>
</evidence>
<dbReference type="SUPFAM" id="SSF53784">
    <property type="entry name" value="Phosphofructokinase"/>
    <property type="match status" value="1"/>
</dbReference>
<dbReference type="InterPro" id="IPR035966">
    <property type="entry name" value="PKF_sf"/>
</dbReference>
<accession>A0A3N0BSE5</accession>
<evidence type="ECO:0000256" key="5">
    <source>
        <dbReference type="ARBA" id="ARBA00022723"/>
    </source>
</evidence>
<keyword evidence="12" id="KW-1185">Reference proteome</keyword>
<dbReference type="PIRSF" id="PIRSF000532">
    <property type="entry name" value="ATP_PFK_prok"/>
    <property type="match status" value="1"/>
</dbReference>
<feature type="binding site" evidence="9">
    <location>
        <begin position="73"/>
        <end position="74"/>
    </location>
    <ligand>
        <name>ATP</name>
        <dbReference type="ChEBI" id="CHEBI:30616"/>
    </ligand>
</feature>
<feature type="binding site" description="in other chain" evidence="9">
    <location>
        <begin position="170"/>
        <end position="172"/>
    </location>
    <ligand>
        <name>substrate</name>
        <note>ligand shared between dimeric partners</note>
    </ligand>
</feature>
<feature type="active site" description="Proton acceptor" evidence="9">
    <location>
        <position position="128"/>
    </location>
</feature>
<dbReference type="NCBIfam" id="NF002872">
    <property type="entry name" value="PRK03202.1"/>
    <property type="match status" value="1"/>
</dbReference>
<comment type="subcellular location">
    <subcellularLocation>
        <location evidence="9">Cytoplasm</location>
    </subcellularLocation>
</comment>
<dbReference type="GO" id="GO:0046872">
    <property type="term" value="F:metal ion binding"/>
    <property type="evidence" value="ECO:0007669"/>
    <property type="project" value="UniProtKB-KW"/>
</dbReference>
<dbReference type="HAMAP" id="MF_01976">
    <property type="entry name" value="Phosphofructokinase_III"/>
    <property type="match status" value="1"/>
</dbReference>
<evidence type="ECO:0000313" key="12">
    <source>
        <dbReference type="Proteomes" id="UP000273807"/>
    </source>
</evidence>
<evidence type="ECO:0000256" key="2">
    <source>
        <dbReference type="ARBA" id="ARBA00004679"/>
    </source>
</evidence>
<dbReference type="EC" id="2.7.1.11" evidence="9"/>
<dbReference type="InterPro" id="IPR015912">
    <property type="entry name" value="Phosphofructokinase_CS"/>
</dbReference>
<keyword evidence="4 9" id="KW-0808">Transferase</keyword>
<dbReference type="InterPro" id="IPR000023">
    <property type="entry name" value="Phosphofructokinase_dom"/>
</dbReference>
<feature type="binding site" description="in other chain" evidence="9">
    <location>
        <position position="222"/>
    </location>
    <ligand>
        <name>substrate</name>
        <note>ligand shared between dimeric partners</note>
    </ligand>
</feature>
<comment type="caution">
    <text evidence="9">Lacks conserved residue(s) required for the propagation of feature annotation.</text>
</comment>
<dbReference type="Gene3D" id="3.40.50.460">
    <property type="entry name" value="Phosphofructokinase domain"/>
    <property type="match status" value="1"/>
</dbReference>
<dbReference type="UniPathway" id="UPA00109">
    <property type="reaction ID" value="UER00182"/>
</dbReference>
<feature type="binding site" evidence="9">
    <location>
        <begin position="103"/>
        <end position="106"/>
    </location>
    <ligand>
        <name>ATP</name>
        <dbReference type="ChEBI" id="CHEBI:30616"/>
    </ligand>
</feature>
<comment type="caution">
    <text evidence="11">The sequence shown here is derived from an EMBL/GenBank/DDBJ whole genome shotgun (WGS) entry which is preliminary data.</text>
</comment>
<feature type="binding site" evidence="9">
    <location>
        <position position="163"/>
    </location>
    <ligand>
        <name>substrate</name>
        <note>ligand shared between dimeric partners</note>
    </ligand>
</feature>
<keyword evidence="9" id="KW-0067">ATP-binding</keyword>
<dbReference type="GO" id="GO:0005524">
    <property type="term" value="F:ATP binding"/>
    <property type="evidence" value="ECO:0007669"/>
    <property type="project" value="UniProtKB-KW"/>
</dbReference>
<evidence type="ECO:0000313" key="11">
    <source>
        <dbReference type="EMBL" id="RNL51975.1"/>
    </source>
</evidence>
<keyword evidence="9" id="KW-0547">Nucleotide-binding</keyword>
<dbReference type="Gene3D" id="3.40.50.450">
    <property type="match status" value="1"/>
</dbReference>
<evidence type="ECO:0000256" key="3">
    <source>
        <dbReference type="ARBA" id="ARBA00022490"/>
    </source>
</evidence>
<comment type="subunit">
    <text evidence="9">Homodimer or homotetramer.</text>
</comment>
<feature type="binding site" description="in other chain" evidence="9">
    <location>
        <begin position="272"/>
        <end position="275"/>
    </location>
    <ligand>
        <name>substrate</name>
        <note>ligand shared between dimeric partners</note>
    </ligand>
</feature>
<comment type="similarity">
    <text evidence="9">Belongs to the phosphofructokinase type A (PFKA) family. Mixed-substrate PFK group III subfamily.</text>
</comment>
<evidence type="ECO:0000256" key="1">
    <source>
        <dbReference type="ARBA" id="ARBA00001946"/>
    </source>
</evidence>
<dbReference type="GO" id="GO:0005945">
    <property type="term" value="C:6-phosphofructokinase complex"/>
    <property type="evidence" value="ECO:0007669"/>
    <property type="project" value="TreeGrafter"/>
</dbReference>
<evidence type="ECO:0000259" key="10">
    <source>
        <dbReference type="Pfam" id="PF00365"/>
    </source>
</evidence>
<dbReference type="GO" id="GO:0061621">
    <property type="term" value="P:canonical glycolysis"/>
    <property type="evidence" value="ECO:0007669"/>
    <property type="project" value="TreeGrafter"/>
</dbReference>
<dbReference type="InterPro" id="IPR012829">
    <property type="entry name" value="Phosphofructokinase_III"/>
</dbReference>
<keyword evidence="3 9" id="KW-0963">Cytoplasm</keyword>
<dbReference type="GO" id="GO:0070095">
    <property type="term" value="F:fructose-6-phosphate binding"/>
    <property type="evidence" value="ECO:0007669"/>
    <property type="project" value="TreeGrafter"/>
</dbReference>
<sequence length="342" mass="36142">MARIGILTSGGDCPGLNAVIRSCVLRGIRVHGDEFVGFTDGWLGLVEGNTINLDWMSVRGIANLGGTILGTSRFSPVGEGGGVDRIQANLRAGGVDALIVIGGEGTMAAAKILSDAGIPIVGVPKTVDNDLSATDFSFGFHTAVEIATEAIDRLKTTGQSHHRCMIAEVMGRHAGWIALYAGMATSAHAILIPEQTATLDEICDWVEGPFKRGRTPLVVVAEGFVSAEMTEPHSERGLDGFNRPRLGGIGEQLAPVIEERTGIETRSTTLGHIQRGGAPSAVDRVLATRLGLAAVDAIHDRAWGKMVATRGDEIVRVSLAEAVGKLKTVPQRRYDEATYLFG</sequence>
<feature type="binding site" evidence="9">
    <location>
        <position position="266"/>
    </location>
    <ligand>
        <name>substrate</name>
        <note>ligand shared between dimeric partners</note>
    </ligand>
</feature>
<reference evidence="11 12" key="1">
    <citation type="submission" date="2018-10" db="EMBL/GenBank/DDBJ databases">
        <title>Genome sequencing of Arthrobacter oryzae TNB02.</title>
        <authorList>
            <person name="Cho Y.-J."/>
            <person name="Cho A."/>
            <person name="Kim O.-S."/>
        </authorList>
    </citation>
    <scope>NUCLEOTIDE SEQUENCE [LARGE SCALE GENOMIC DNA]</scope>
    <source>
        <strain evidence="11 12">TNB02</strain>
    </source>
</reference>
<dbReference type="GO" id="GO:0042802">
    <property type="term" value="F:identical protein binding"/>
    <property type="evidence" value="ECO:0007669"/>
    <property type="project" value="TreeGrafter"/>
</dbReference>
<dbReference type="PRINTS" id="PR00476">
    <property type="entry name" value="PHFRCTKINASE"/>
</dbReference>
<dbReference type="InterPro" id="IPR022953">
    <property type="entry name" value="ATP_PFK"/>
</dbReference>
<dbReference type="GO" id="GO:0003872">
    <property type="term" value="F:6-phosphofructokinase activity"/>
    <property type="evidence" value="ECO:0007669"/>
    <property type="project" value="UniProtKB-UniRule"/>
</dbReference>
<dbReference type="NCBIfam" id="TIGR02483">
    <property type="entry name" value="PFK_mixed"/>
    <property type="match status" value="1"/>
</dbReference>
<dbReference type="AlphaFoldDB" id="A0A3N0BSE5"/>
<comment type="cofactor">
    <cofactor evidence="1 9">
        <name>Mg(2+)</name>
        <dbReference type="ChEBI" id="CHEBI:18420"/>
    </cofactor>
</comment>
<dbReference type="RefSeq" id="WP_123256158.1">
    <property type="nucleotide sequence ID" value="NZ_RBED01000115.1"/>
</dbReference>
<evidence type="ECO:0000256" key="8">
    <source>
        <dbReference type="ARBA" id="ARBA00023152"/>
    </source>
</evidence>
<dbReference type="Pfam" id="PF00365">
    <property type="entry name" value="PFK"/>
    <property type="match status" value="1"/>
</dbReference>
<dbReference type="PROSITE" id="PS00433">
    <property type="entry name" value="PHOSPHOFRUCTOKINASE"/>
    <property type="match status" value="1"/>
</dbReference>
<feature type="site" description="Important for substrate specificity; cannot use PPi as phosphoryl donor" evidence="9">
    <location>
        <position position="105"/>
    </location>
</feature>
<dbReference type="OrthoDB" id="9802503at2"/>
<dbReference type="GO" id="GO:0048029">
    <property type="term" value="F:monosaccharide binding"/>
    <property type="evidence" value="ECO:0007669"/>
    <property type="project" value="TreeGrafter"/>
</dbReference>
<keyword evidence="7 9" id="KW-0460">Magnesium</keyword>
<organism evidence="11 12">
    <name type="scientific">Arthrobacter oryzae</name>
    <dbReference type="NCBI Taxonomy" id="409290"/>
    <lineage>
        <taxon>Bacteria</taxon>
        <taxon>Bacillati</taxon>
        <taxon>Actinomycetota</taxon>
        <taxon>Actinomycetes</taxon>
        <taxon>Micrococcales</taxon>
        <taxon>Micrococcaceae</taxon>
        <taxon>Arthrobacter</taxon>
    </lineage>
</organism>
<evidence type="ECO:0000256" key="4">
    <source>
        <dbReference type="ARBA" id="ARBA00022679"/>
    </source>
</evidence>
<dbReference type="GO" id="GO:0047334">
    <property type="term" value="F:diphosphate-fructose-6-phosphate 1-phosphotransferase activity"/>
    <property type="evidence" value="ECO:0007669"/>
    <property type="project" value="InterPro"/>
</dbReference>
<gene>
    <name evidence="9" type="primary">pfkA</name>
    <name evidence="11" type="ORF">D7003_14375</name>
</gene>
<keyword evidence="8 9" id="KW-0324">Glycolysis</keyword>
<comment type="pathway">
    <text evidence="2 9">Carbohydrate degradation; glycolysis; D-glyceraldehyde 3-phosphate and glycerone phosphate from D-glucose: step 3/4.</text>
</comment>
<dbReference type="PANTHER" id="PTHR13697:SF52">
    <property type="entry name" value="ATP-DEPENDENT 6-PHOSPHOFRUCTOKINASE 3"/>
    <property type="match status" value="1"/>
</dbReference>
<dbReference type="InterPro" id="IPR012003">
    <property type="entry name" value="ATP_PFK_prok-type"/>
</dbReference>
<comment type="catalytic activity">
    <reaction evidence="9">
        <text>beta-D-fructose 6-phosphate + ATP = beta-D-fructose 1,6-bisphosphate + ADP + H(+)</text>
        <dbReference type="Rhea" id="RHEA:16109"/>
        <dbReference type="ChEBI" id="CHEBI:15378"/>
        <dbReference type="ChEBI" id="CHEBI:30616"/>
        <dbReference type="ChEBI" id="CHEBI:32966"/>
        <dbReference type="ChEBI" id="CHEBI:57634"/>
        <dbReference type="ChEBI" id="CHEBI:456216"/>
        <dbReference type="EC" id="2.7.1.11"/>
    </reaction>
</comment>
<keyword evidence="6 9" id="KW-0418">Kinase</keyword>
<dbReference type="GO" id="GO:0030388">
    <property type="term" value="P:fructose 1,6-bisphosphate metabolic process"/>
    <property type="evidence" value="ECO:0007669"/>
    <property type="project" value="TreeGrafter"/>
</dbReference>
<feature type="binding site" description="in other chain" evidence="9">
    <location>
        <begin position="126"/>
        <end position="128"/>
    </location>
    <ligand>
        <name>substrate</name>
        <note>ligand shared between dimeric partners</note>
    </ligand>
</feature>
<name>A0A3N0BSE5_9MICC</name>
<feature type="binding site" evidence="9">
    <location>
        <position position="11"/>
    </location>
    <ligand>
        <name>ATP</name>
        <dbReference type="ChEBI" id="CHEBI:30616"/>
    </ligand>
</feature>
<dbReference type="GO" id="GO:0006002">
    <property type="term" value="P:fructose 6-phosphate metabolic process"/>
    <property type="evidence" value="ECO:0007669"/>
    <property type="project" value="InterPro"/>
</dbReference>
<proteinExistence type="inferred from homology"/>
<dbReference type="PANTHER" id="PTHR13697">
    <property type="entry name" value="PHOSPHOFRUCTOKINASE"/>
    <property type="match status" value="1"/>
</dbReference>
<dbReference type="Proteomes" id="UP000273807">
    <property type="component" value="Unassembled WGS sequence"/>
</dbReference>
<comment type="function">
    <text evidence="9">Catalyzes the phosphorylation of D-fructose 6-phosphate to fructose 1,6-bisphosphate by ATP, the first committing step of glycolysis.</text>
</comment>
<evidence type="ECO:0000256" key="6">
    <source>
        <dbReference type="ARBA" id="ARBA00022777"/>
    </source>
</evidence>
<keyword evidence="5 9" id="KW-0479">Metal-binding</keyword>
<dbReference type="EMBL" id="RBED01000115">
    <property type="protein sequence ID" value="RNL51975.1"/>
    <property type="molecule type" value="Genomic_DNA"/>
</dbReference>
<evidence type="ECO:0000256" key="7">
    <source>
        <dbReference type="ARBA" id="ARBA00022842"/>
    </source>
</evidence>
<feature type="domain" description="Phosphofructokinase" evidence="10">
    <location>
        <begin position="3"/>
        <end position="298"/>
    </location>
</feature>
<dbReference type="GO" id="GO:0016208">
    <property type="term" value="F:AMP binding"/>
    <property type="evidence" value="ECO:0007669"/>
    <property type="project" value="TreeGrafter"/>
</dbReference>